<dbReference type="Proteomes" id="UP000192980">
    <property type="component" value="Unassembled WGS sequence"/>
</dbReference>
<accession>A0A1X7KH44</accession>
<gene>
    <name evidence="2" type="ORF">SAMN05660862_2882</name>
</gene>
<evidence type="ECO:0008006" key="4">
    <source>
        <dbReference type="Google" id="ProtNLM"/>
    </source>
</evidence>
<name>A0A1X7KH44_9SPHI</name>
<evidence type="ECO:0000313" key="2">
    <source>
        <dbReference type="EMBL" id="SMG40351.1"/>
    </source>
</evidence>
<keyword evidence="3" id="KW-1185">Reference proteome</keyword>
<feature type="transmembrane region" description="Helical" evidence="1">
    <location>
        <begin position="68"/>
        <end position="87"/>
    </location>
</feature>
<dbReference type="STRING" id="561061.SAMN05660862_2882"/>
<dbReference type="EMBL" id="FXAU01000005">
    <property type="protein sequence ID" value="SMG40351.1"/>
    <property type="molecule type" value="Genomic_DNA"/>
</dbReference>
<evidence type="ECO:0000313" key="3">
    <source>
        <dbReference type="Proteomes" id="UP000192980"/>
    </source>
</evidence>
<feature type="transmembrane region" description="Helical" evidence="1">
    <location>
        <begin position="38"/>
        <end position="56"/>
    </location>
</feature>
<keyword evidence="1" id="KW-0472">Membrane</keyword>
<keyword evidence="1" id="KW-1133">Transmembrane helix</keyword>
<proteinExistence type="predicted"/>
<feature type="transmembrane region" description="Helical" evidence="1">
    <location>
        <begin position="7"/>
        <end position="26"/>
    </location>
</feature>
<dbReference type="OrthoDB" id="711457at2"/>
<dbReference type="AlphaFoldDB" id="A0A1X7KH44"/>
<sequence>MKNNFWLGLLIGSVFPGIAYLLTQYSTVATSLFEGKEIGFYVLAVAINLFLVRLFYRRDTQQDKVAKGIVFVTFIALILFLYTHKIIA</sequence>
<evidence type="ECO:0000256" key="1">
    <source>
        <dbReference type="SAM" id="Phobius"/>
    </source>
</evidence>
<organism evidence="2 3">
    <name type="scientific">Sphingobacterium psychroaquaticum</name>
    <dbReference type="NCBI Taxonomy" id="561061"/>
    <lineage>
        <taxon>Bacteria</taxon>
        <taxon>Pseudomonadati</taxon>
        <taxon>Bacteroidota</taxon>
        <taxon>Sphingobacteriia</taxon>
        <taxon>Sphingobacteriales</taxon>
        <taxon>Sphingobacteriaceae</taxon>
        <taxon>Sphingobacterium</taxon>
    </lineage>
</organism>
<dbReference type="RefSeq" id="WP_085473598.1">
    <property type="nucleotide sequence ID" value="NZ_FXAU01000005.1"/>
</dbReference>
<protein>
    <recommendedName>
        <fullName evidence="4">Stationary phase survival protein SurE</fullName>
    </recommendedName>
</protein>
<keyword evidence="1" id="KW-0812">Transmembrane</keyword>
<reference evidence="2 3" key="1">
    <citation type="submission" date="2017-04" db="EMBL/GenBank/DDBJ databases">
        <authorList>
            <person name="Afonso C.L."/>
            <person name="Miller P.J."/>
            <person name="Scott M.A."/>
            <person name="Spackman E."/>
            <person name="Goraichik I."/>
            <person name="Dimitrov K.M."/>
            <person name="Suarez D.L."/>
            <person name="Swayne D.E."/>
        </authorList>
    </citation>
    <scope>NUCLEOTIDE SEQUENCE [LARGE SCALE GENOMIC DNA]</scope>
    <source>
        <strain evidence="2 3">DSM 22418</strain>
    </source>
</reference>